<keyword evidence="2" id="KW-1185">Reference proteome</keyword>
<dbReference type="InterPro" id="IPR036942">
    <property type="entry name" value="Beta-barrel_TonB_sf"/>
</dbReference>
<dbReference type="PANTHER" id="PTHR32552:SF68">
    <property type="entry name" value="FERRICHROME OUTER MEMBRANE TRANSPORTER_PHAGE RECEPTOR"/>
    <property type="match status" value="1"/>
</dbReference>
<dbReference type="PANTHER" id="PTHR32552">
    <property type="entry name" value="FERRICHROME IRON RECEPTOR-RELATED"/>
    <property type="match status" value="1"/>
</dbReference>
<evidence type="ECO:0000313" key="1">
    <source>
        <dbReference type="EMBL" id="MET1256657.1"/>
    </source>
</evidence>
<keyword evidence="1" id="KW-0675">Receptor</keyword>
<gene>
    <name evidence="1" type="ORF">ABVT43_16065</name>
</gene>
<dbReference type="Proteomes" id="UP001548189">
    <property type="component" value="Unassembled WGS sequence"/>
</dbReference>
<dbReference type="InterPro" id="IPR010105">
    <property type="entry name" value="TonB_sidphr_rcpt"/>
</dbReference>
<dbReference type="InterPro" id="IPR037066">
    <property type="entry name" value="Plug_dom_sf"/>
</dbReference>
<dbReference type="EMBL" id="JBEVCJ010000025">
    <property type="protein sequence ID" value="MET1256657.1"/>
    <property type="molecule type" value="Genomic_DNA"/>
</dbReference>
<dbReference type="Gene3D" id="2.170.130.10">
    <property type="entry name" value="TonB-dependent receptor, plug domain"/>
    <property type="match status" value="1"/>
</dbReference>
<sequence length="745" mass="82907">MKNQTVISASWLVLAVTSPLVVAAEALQTQNTAQTVSPAQGESSAVPSTEVSPTNDSVIQNSAASEATPKKLLTTANEQPEETLTIYSKRGLISYVSATASKDNTPIVETPMSVSVLTSERIKAIGAETIQDALGYVAGVYNGPFGVDTRGDWSAIRGVSPVQYLDGMKMLYGHYNNTRPNPYGLAQIEILKGPASVLYGQGTTGGIVNLVSRKPQATTEGEFWAQLGNFDRTQLAIDYTGALDSDASFLFRINGMYRDSGTQTDHVADNTRYFAPALTWHINADTEWTLLANIQQNESGSSTQFFPHVGTIIPAPLGQIPANRFVSEPDFDKYNTDQQAITSIIKHDINPTWQIRSAIRYMDSSADYYTMYAYPFNLQSDNTHLLRSIYVSQADAKSLTTDNRLHAQFAWGNSEHQLVIGYDLQDATTNNDSYFGFNAGGLLNVYQPEYGQTTIPPIAQLPIADSPKLKTRQSGIYIQDQIKIDEQWIVSLGARRDRATTQTIGSDQQKYTATTKRFGLMYLTHLDISPYFSYSESFDIINGLNANQQPYQPKQGKQNEWGLKYQPANTEHLITASYFQSKEKNRLVADPQNPTQQIQIGEAKISGYEVEAQLEWDNLDVYANYSQIDTRDEFAEKLNSIPEQMVSTWVTYQPTTFWQGIKIGAGIRYVGNTFFKTNINNQPTPTETDSYTLIDFMLGYAVKPFDLTLNVDNITDKTVITTCLNRGDCFYGQSRTISANIRYQF</sequence>
<protein>
    <submittedName>
        <fullName evidence="1">TonB-dependent siderophore receptor</fullName>
    </submittedName>
</protein>
<dbReference type="Gene3D" id="2.40.170.20">
    <property type="entry name" value="TonB-dependent receptor, beta-barrel domain"/>
    <property type="match status" value="1"/>
</dbReference>
<proteinExistence type="predicted"/>
<dbReference type="Pfam" id="PF07715">
    <property type="entry name" value="Plug"/>
    <property type="match status" value="1"/>
</dbReference>
<dbReference type="InterPro" id="IPR012910">
    <property type="entry name" value="Plug_dom"/>
</dbReference>
<evidence type="ECO:0000313" key="2">
    <source>
        <dbReference type="Proteomes" id="UP001548189"/>
    </source>
</evidence>
<dbReference type="CDD" id="cd01347">
    <property type="entry name" value="ligand_gated_channel"/>
    <property type="match status" value="1"/>
</dbReference>
<dbReference type="InterPro" id="IPR000531">
    <property type="entry name" value="Beta-barrel_TonB"/>
</dbReference>
<reference evidence="1 2" key="1">
    <citation type="submission" date="2024-06" db="EMBL/GenBank/DDBJ databases">
        <authorList>
            <person name="Li F."/>
        </authorList>
    </citation>
    <scope>NUCLEOTIDE SEQUENCE [LARGE SCALE GENOMIC DNA]</scope>
    <source>
        <strain evidence="1 2">GXAS 311</strain>
    </source>
</reference>
<comment type="caution">
    <text evidence="1">The sequence shown here is derived from an EMBL/GenBank/DDBJ whole genome shotgun (WGS) entry which is preliminary data.</text>
</comment>
<name>A0ABV2BYL5_9GAMM</name>
<accession>A0ABV2BYL5</accession>
<dbReference type="NCBIfam" id="TIGR01783">
    <property type="entry name" value="TonB-siderophor"/>
    <property type="match status" value="1"/>
</dbReference>
<dbReference type="SUPFAM" id="SSF56935">
    <property type="entry name" value="Porins"/>
    <property type="match status" value="1"/>
</dbReference>
<dbReference type="PROSITE" id="PS52016">
    <property type="entry name" value="TONB_DEPENDENT_REC_3"/>
    <property type="match status" value="1"/>
</dbReference>
<dbReference type="InterPro" id="IPR039426">
    <property type="entry name" value="TonB-dep_rcpt-like"/>
</dbReference>
<dbReference type="Pfam" id="PF00593">
    <property type="entry name" value="TonB_dep_Rec_b-barrel"/>
    <property type="match status" value="1"/>
</dbReference>
<organism evidence="1 2">
    <name type="scientific">Aliikangiella maris</name>
    <dbReference type="NCBI Taxonomy" id="3162458"/>
    <lineage>
        <taxon>Bacteria</taxon>
        <taxon>Pseudomonadati</taxon>
        <taxon>Pseudomonadota</taxon>
        <taxon>Gammaproteobacteria</taxon>
        <taxon>Oceanospirillales</taxon>
        <taxon>Pleioneaceae</taxon>
        <taxon>Aliikangiella</taxon>
    </lineage>
</organism>